<sequence>MENIDYQNVPASMSCLISPMSQTLVASEDDSLYSFHNLLEHDGLSPVNDGVNPHVLYGAENSSMLSSSSSQSSLQGHSPTQWFDSTMLSGLCFLPSFPDAQLQHQQQQQQPLGQQQPHCHAHEQQLHPHQHDHSKNHYHHHQPLQLPQQLHSQQQQEPIHYTLPPHNHAIQQQHLQLHLQQQQHLFSGNDIGSLEMRLSPPSTPIRDILSPSVISLPYHHPTKALLNQPIVPVAQLSMEFAAYRSVTFDRLSSPEAPSPVSDQGIFDMNTDDETASGCYSPLLLSDTMHLDNSIINNHKNDMITVEQLNISGSVSTCLPQRRRRTPPSLVDKSIPTATLEQIMLSSPHATAGALTAGPSVMSTLFPPSSSSSLSTMPELSSQMKHYFSFPTSLSDSDIRGGEEEGLRKKVSSSSPPPTSVAALAAIAVKKRRERNPSKSGHKKPKQPPVKLPCLFPGCATTCSSQPSLARHAEAHKWRGLYAPVRCEACKSALSNEFSVQRHIVRSQPNSRCHRLRVYSIMKSVTEIETSVRFYPKRAHGKKTVEIDLKYARSRYLGDSPV</sequence>
<feature type="compositionally biased region" description="Basic and acidic residues" evidence="1">
    <location>
        <begin position="120"/>
        <end position="135"/>
    </location>
</feature>
<name>A0A197K088_9FUNG</name>
<organism evidence="2 3">
    <name type="scientific">Linnemannia elongata AG-77</name>
    <dbReference type="NCBI Taxonomy" id="1314771"/>
    <lineage>
        <taxon>Eukaryota</taxon>
        <taxon>Fungi</taxon>
        <taxon>Fungi incertae sedis</taxon>
        <taxon>Mucoromycota</taxon>
        <taxon>Mortierellomycotina</taxon>
        <taxon>Mortierellomycetes</taxon>
        <taxon>Mortierellales</taxon>
        <taxon>Mortierellaceae</taxon>
        <taxon>Linnemannia</taxon>
    </lineage>
</organism>
<feature type="compositionally biased region" description="Low complexity" evidence="1">
    <location>
        <begin position="143"/>
        <end position="156"/>
    </location>
</feature>
<keyword evidence="3" id="KW-1185">Reference proteome</keyword>
<accession>A0A197K088</accession>
<feature type="compositionally biased region" description="Low complexity" evidence="1">
    <location>
        <begin position="102"/>
        <end position="118"/>
    </location>
</feature>
<protein>
    <submittedName>
        <fullName evidence="2">Uncharacterized protein</fullName>
    </submittedName>
</protein>
<gene>
    <name evidence="2" type="ORF">K457DRAFT_17848</name>
</gene>
<reference evidence="2 3" key="1">
    <citation type="submission" date="2016-05" db="EMBL/GenBank/DDBJ databases">
        <title>Genome sequencing reveals origins of a unique bacterial endosymbiosis in the earliest lineages of terrestrial Fungi.</title>
        <authorList>
            <consortium name="DOE Joint Genome Institute"/>
            <person name="Uehling J."/>
            <person name="Gryganskyi A."/>
            <person name="Hameed K."/>
            <person name="Tschaplinski T."/>
            <person name="Misztal P."/>
            <person name="Wu S."/>
            <person name="Desiro A."/>
            <person name="Vande Pol N."/>
            <person name="Du Z.-Y."/>
            <person name="Zienkiewicz A."/>
            <person name="Zienkiewicz K."/>
            <person name="Morin E."/>
            <person name="Tisserant E."/>
            <person name="Splivallo R."/>
            <person name="Hainaut M."/>
            <person name="Henrissat B."/>
            <person name="Ohm R."/>
            <person name="Kuo A."/>
            <person name="Yan J."/>
            <person name="Lipzen A."/>
            <person name="Nolan M."/>
            <person name="Labutti K."/>
            <person name="Barry K."/>
            <person name="Goldstein A."/>
            <person name="Labbe J."/>
            <person name="Schadt C."/>
            <person name="Tuskan G."/>
            <person name="Grigoriev I."/>
            <person name="Martin F."/>
            <person name="Vilgalys R."/>
            <person name="Bonito G."/>
        </authorList>
    </citation>
    <scope>NUCLEOTIDE SEQUENCE [LARGE SCALE GENOMIC DNA]</scope>
    <source>
        <strain evidence="2 3">AG-77</strain>
    </source>
</reference>
<evidence type="ECO:0000313" key="2">
    <source>
        <dbReference type="EMBL" id="OAQ31007.1"/>
    </source>
</evidence>
<feature type="region of interest" description="Disordered" evidence="1">
    <location>
        <begin position="102"/>
        <end position="156"/>
    </location>
</feature>
<dbReference type="Proteomes" id="UP000078512">
    <property type="component" value="Unassembled WGS sequence"/>
</dbReference>
<dbReference type="OrthoDB" id="2416573at2759"/>
<dbReference type="STRING" id="1314771.A0A197K088"/>
<feature type="region of interest" description="Disordered" evidence="1">
    <location>
        <begin position="394"/>
        <end position="419"/>
    </location>
</feature>
<evidence type="ECO:0000313" key="3">
    <source>
        <dbReference type="Proteomes" id="UP000078512"/>
    </source>
</evidence>
<dbReference type="AlphaFoldDB" id="A0A197K088"/>
<dbReference type="EMBL" id="KV442032">
    <property type="protein sequence ID" value="OAQ31007.1"/>
    <property type="molecule type" value="Genomic_DNA"/>
</dbReference>
<feature type="compositionally biased region" description="Basic and acidic residues" evidence="1">
    <location>
        <begin position="396"/>
        <end position="407"/>
    </location>
</feature>
<proteinExistence type="predicted"/>
<evidence type="ECO:0000256" key="1">
    <source>
        <dbReference type="SAM" id="MobiDB-lite"/>
    </source>
</evidence>